<feature type="compositionally biased region" description="Basic and acidic residues" evidence="1">
    <location>
        <begin position="59"/>
        <end position="75"/>
    </location>
</feature>
<feature type="region of interest" description="Disordered" evidence="1">
    <location>
        <begin position="59"/>
        <end position="94"/>
    </location>
</feature>
<keyword evidence="3" id="KW-1185">Reference proteome</keyword>
<dbReference type="Proteomes" id="UP000188354">
    <property type="component" value="Chromosome LG05"/>
</dbReference>
<dbReference type="InterPro" id="IPR031421">
    <property type="entry name" value="DUF4666"/>
</dbReference>
<dbReference type="Gramene" id="OIW12428">
    <property type="protein sequence ID" value="OIW12428"/>
    <property type="gene ID" value="TanjilG_04177"/>
</dbReference>
<evidence type="ECO:0000313" key="3">
    <source>
        <dbReference type="Proteomes" id="UP000188354"/>
    </source>
</evidence>
<protein>
    <submittedName>
        <fullName evidence="2">Uncharacterized protein</fullName>
    </submittedName>
</protein>
<dbReference type="EMBL" id="CM007365">
    <property type="protein sequence ID" value="OIW12428.1"/>
    <property type="molecule type" value="Genomic_DNA"/>
</dbReference>
<name>A0A4P1RK42_LUPAN</name>
<sequence>MHTLQRSSSTFRRQGSSGRIWNDRVFVEQKANGNVSPSPSLSPSSSFIRKNIIENDKENVSQIERNNRVRLHDEEVASSSRSLSTQPSSRTQNKVHRSFLSSIFGRCLSSPTIHD</sequence>
<accession>A0A4P1RK42</accession>
<proteinExistence type="predicted"/>
<evidence type="ECO:0000313" key="2">
    <source>
        <dbReference type="EMBL" id="OIW12428.1"/>
    </source>
</evidence>
<gene>
    <name evidence="2" type="ORF">TanjilG_04177</name>
</gene>
<feature type="compositionally biased region" description="Low complexity" evidence="1">
    <location>
        <begin position="78"/>
        <end position="92"/>
    </location>
</feature>
<reference evidence="2 3" key="1">
    <citation type="journal article" date="2017" name="Plant Biotechnol. J.">
        <title>A comprehensive draft genome sequence for lupin (Lupinus angustifolius), an emerging health food: insights into plant-microbe interactions and legume evolution.</title>
        <authorList>
            <person name="Hane J.K."/>
            <person name="Ming Y."/>
            <person name="Kamphuis L.G."/>
            <person name="Nelson M.N."/>
            <person name="Garg G."/>
            <person name="Atkins C.A."/>
            <person name="Bayer P.E."/>
            <person name="Bravo A."/>
            <person name="Bringans S."/>
            <person name="Cannon S."/>
            <person name="Edwards D."/>
            <person name="Foley R."/>
            <person name="Gao L.L."/>
            <person name="Harrison M.J."/>
            <person name="Huang W."/>
            <person name="Hurgobin B."/>
            <person name="Li S."/>
            <person name="Liu C.W."/>
            <person name="McGrath A."/>
            <person name="Morahan G."/>
            <person name="Murray J."/>
            <person name="Weller J."/>
            <person name="Jian J."/>
            <person name="Singh K.B."/>
        </authorList>
    </citation>
    <scope>NUCLEOTIDE SEQUENCE [LARGE SCALE GENOMIC DNA]</scope>
    <source>
        <strain evidence="3">cv. Tanjil</strain>
        <tissue evidence="2">Whole plant</tissue>
    </source>
</reference>
<dbReference type="Pfam" id="PF15697">
    <property type="entry name" value="DUF4666"/>
    <property type="match status" value="1"/>
</dbReference>
<evidence type="ECO:0000256" key="1">
    <source>
        <dbReference type="SAM" id="MobiDB-lite"/>
    </source>
</evidence>
<dbReference type="AlphaFoldDB" id="A0A4P1RK42"/>
<organism evidence="2 3">
    <name type="scientific">Lupinus angustifolius</name>
    <name type="common">Narrow-leaved blue lupine</name>
    <dbReference type="NCBI Taxonomy" id="3871"/>
    <lineage>
        <taxon>Eukaryota</taxon>
        <taxon>Viridiplantae</taxon>
        <taxon>Streptophyta</taxon>
        <taxon>Embryophyta</taxon>
        <taxon>Tracheophyta</taxon>
        <taxon>Spermatophyta</taxon>
        <taxon>Magnoliopsida</taxon>
        <taxon>eudicotyledons</taxon>
        <taxon>Gunneridae</taxon>
        <taxon>Pentapetalae</taxon>
        <taxon>rosids</taxon>
        <taxon>fabids</taxon>
        <taxon>Fabales</taxon>
        <taxon>Fabaceae</taxon>
        <taxon>Papilionoideae</taxon>
        <taxon>50 kb inversion clade</taxon>
        <taxon>genistoids sensu lato</taxon>
        <taxon>core genistoids</taxon>
        <taxon>Genisteae</taxon>
        <taxon>Lupinus</taxon>
    </lineage>
</organism>
<dbReference type="PANTHER" id="PTHR33730:SF36">
    <property type="entry name" value="PLANT_PROTEIN"/>
    <property type="match status" value="1"/>
</dbReference>
<dbReference type="PANTHER" id="PTHR33730">
    <property type="entry name" value="OS05G0542732 PROTEIN-RELATED"/>
    <property type="match status" value="1"/>
</dbReference>